<accession>A0A1V6MZ05</accession>
<protein>
    <submittedName>
        <fullName evidence="1">Uncharacterized protein</fullName>
    </submittedName>
</protein>
<organism evidence="1 2">
    <name type="scientific">Streptomyces phaeoluteigriseus</name>
    <dbReference type="NCBI Taxonomy" id="114686"/>
    <lineage>
        <taxon>Bacteria</taxon>
        <taxon>Bacillati</taxon>
        <taxon>Actinomycetota</taxon>
        <taxon>Actinomycetes</taxon>
        <taxon>Kitasatosporales</taxon>
        <taxon>Streptomycetaceae</taxon>
        <taxon>Streptomyces</taxon>
        <taxon>Streptomyces aurantiacus group</taxon>
    </lineage>
</organism>
<sequence length="80" mass="9100">MMHIYCPNLLGEFDQAVDARVAWVNSHHAELREVIKRRSADGRLVRLRHEMTTTGEQLEAVRAALSALIQERYPMGATPD</sequence>
<reference evidence="2" key="1">
    <citation type="submission" date="2016-11" db="EMBL/GenBank/DDBJ databases">
        <authorList>
            <person name="Schniete J.K."/>
            <person name="Salih T."/>
            <person name="Algora Gallardo L."/>
            <person name="Martinez Fernandez S."/>
            <person name="Herron P.R."/>
        </authorList>
    </citation>
    <scope>NUCLEOTIDE SEQUENCE [LARGE SCALE GENOMIC DNA]</scope>
    <source>
        <strain evidence="2">DSM 41896</strain>
    </source>
</reference>
<dbReference type="AlphaFoldDB" id="A0A1V6MZ05"/>
<name>A0A1V6MZ05_9ACTN</name>
<dbReference type="EMBL" id="MPOH02000002">
    <property type="protein sequence ID" value="OQD57661.1"/>
    <property type="molecule type" value="Genomic_DNA"/>
</dbReference>
<dbReference type="Proteomes" id="UP000184286">
    <property type="component" value="Unassembled WGS sequence"/>
</dbReference>
<reference evidence="1 2" key="2">
    <citation type="submission" date="2017-02" db="EMBL/GenBank/DDBJ databases">
        <title>Draft genome sequence of Streptomyces phaeoluteigriseus type strain DSM41896.</title>
        <authorList>
            <person name="Salih T.S."/>
            <person name="Algora Gallardo L."/>
            <person name="Melo Santos T."/>
            <person name="Filgueira Martinez S."/>
            <person name="Herron P.R."/>
        </authorList>
    </citation>
    <scope>NUCLEOTIDE SEQUENCE [LARGE SCALE GENOMIC DNA]</scope>
    <source>
        <strain evidence="1 2">DSM 41896</strain>
    </source>
</reference>
<proteinExistence type="predicted"/>
<evidence type="ECO:0000313" key="1">
    <source>
        <dbReference type="EMBL" id="OQD57661.1"/>
    </source>
</evidence>
<evidence type="ECO:0000313" key="2">
    <source>
        <dbReference type="Proteomes" id="UP000184286"/>
    </source>
</evidence>
<gene>
    <name evidence="1" type="ORF">BM536_000675</name>
</gene>
<comment type="caution">
    <text evidence="1">The sequence shown here is derived from an EMBL/GenBank/DDBJ whole genome shotgun (WGS) entry which is preliminary data.</text>
</comment>